<evidence type="ECO:0000256" key="8">
    <source>
        <dbReference type="SAM" id="Coils"/>
    </source>
</evidence>
<evidence type="ECO:0000256" key="3">
    <source>
        <dbReference type="ARBA" id="ARBA00007908"/>
    </source>
</evidence>
<proteinExistence type="inferred from homology"/>
<dbReference type="Gene3D" id="1.20.5.490">
    <property type="entry name" value="Single helix bin"/>
    <property type="match status" value="1"/>
</dbReference>
<evidence type="ECO:0000256" key="4">
    <source>
        <dbReference type="ARBA" id="ARBA00022490"/>
    </source>
</evidence>
<evidence type="ECO:0000256" key="6">
    <source>
        <dbReference type="ARBA" id="ARBA00023163"/>
    </source>
</evidence>
<sequence>MSAAVLRSTGQSLTLDPVYRFIKNYVCASGASAVAIDNKIEQAMDLVKSHLMFAVREEVEVLKEKIAELMERITQLESENTVLRASANPDTLAQLSSTQSSQASNPP</sequence>
<dbReference type="PANTHER" id="PTHR46745">
    <property type="entry name" value="TSC22 DOMAIN FAMILY PROTEIN 1"/>
    <property type="match status" value="1"/>
</dbReference>
<keyword evidence="8" id="KW-0175">Coiled coil</keyword>
<dbReference type="GO" id="GO:0006357">
    <property type="term" value="P:regulation of transcription by RNA polymerase II"/>
    <property type="evidence" value="ECO:0007669"/>
    <property type="project" value="InterPro"/>
</dbReference>
<comment type="similarity">
    <text evidence="3">Belongs to the TSC-22/Dip/Bun family.</text>
</comment>
<dbReference type="InterPro" id="IPR047862">
    <property type="entry name" value="TSC22/BUN_CS"/>
</dbReference>
<protein>
    <submittedName>
        <fullName evidence="11">TSC22 domain family protein 3</fullName>
    </submittedName>
</protein>
<feature type="compositionally biased region" description="Low complexity" evidence="9">
    <location>
        <begin position="91"/>
        <end position="107"/>
    </location>
</feature>
<feature type="region of interest" description="Disordered" evidence="9">
    <location>
        <begin position="87"/>
        <end position="107"/>
    </location>
</feature>
<dbReference type="PROSITE" id="PS01289">
    <property type="entry name" value="TSC22"/>
    <property type="match status" value="1"/>
</dbReference>
<dbReference type="SUPFAM" id="SSF58026">
    <property type="entry name" value="Delta-sleep-inducing peptide immunoreactive peptide"/>
    <property type="match status" value="1"/>
</dbReference>
<evidence type="ECO:0000256" key="2">
    <source>
        <dbReference type="ARBA" id="ARBA00004496"/>
    </source>
</evidence>
<gene>
    <name evidence="11" type="primary">TSC22D3_0</name>
    <name evidence="10" type="synonym">TSC22D3_1</name>
    <name evidence="10" type="ORF">CM83_50803</name>
    <name evidence="11" type="ORF">CM83_50810</name>
</gene>
<reference evidence="11" key="2">
    <citation type="submission" date="2014-07" db="EMBL/GenBank/DDBJ databases">
        <authorList>
            <person name="Hull J."/>
        </authorList>
    </citation>
    <scope>NUCLEOTIDE SEQUENCE</scope>
</reference>
<comment type="subcellular location">
    <subcellularLocation>
        <location evidence="2">Cytoplasm</location>
    </subcellularLocation>
    <subcellularLocation>
        <location evidence="1">Nucleus</location>
    </subcellularLocation>
</comment>
<organism evidence="11">
    <name type="scientific">Lygus hesperus</name>
    <name type="common">Western plant bug</name>
    <dbReference type="NCBI Taxonomy" id="30085"/>
    <lineage>
        <taxon>Eukaryota</taxon>
        <taxon>Metazoa</taxon>
        <taxon>Ecdysozoa</taxon>
        <taxon>Arthropoda</taxon>
        <taxon>Hexapoda</taxon>
        <taxon>Insecta</taxon>
        <taxon>Pterygota</taxon>
        <taxon>Neoptera</taxon>
        <taxon>Paraneoptera</taxon>
        <taxon>Hemiptera</taxon>
        <taxon>Heteroptera</taxon>
        <taxon>Panheteroptera</taxon>
        <taxon>Cimicomorpha</taxon>
        <taxon>Miridae</taxon>
        <taxon>Mirini</taxon>
        <taxon>Lygus</taxon>
    </lineage>
</organism>
<dbReference type="InterPro" id="IPR000580">
    <property type="entry name" value="TSC22/Bun"/>
</dbReference>
<dbReference type="Pfam" id="PF01166">
    <property type="entry name" value="TSC22"/>
    <property type="match status" value="1"/>
</dbReference>
<dbReference type="GO" id="GO:0043066">
    <property type="term" value="P:negative regulation of apoptotic process"/>
    <property type="evidence" value="ECO:0007669"/>
    <property type="project" value="TreeGrafter"/>
</dbReference>
<dbReference type="AlphaFoldDB" id="A0A0A9X6X2"/>
<dbReference type="GO" id="GO:0005829">
    <property type="term" value="C:cytosol"/>
    <property type="evidence" value="ECO:0007669"/>
    <property type="project" value="TreeGrafter"/>
</dbReference>
<dbReference type="EMBL" id="GBHO01030773">
    <property type="protein sequence ID" value="JAG12831.1"/>
    <property type="molecule type" value="Transcribed_RNA"/>
</dbReference>
<evidence type="ECO:0000313" key="10">
    <source>
        <dbReference type="EMBL" id="JAG12831.1"/>
    </source>
</evidence>
<feature type="coiled-coil region" evidence="8">
    <location>
        <begin position="52"/>
        <end position="86"/>
    </location>
</feature>
<keyword evidence="5" id="KW-0805">Transcription regulation</keyword>
<evidence type="ECO:0000256" key="9">
    <source>
        <dbReference type="SAM" id="MobiDB-lite"/>
    </source>
</evidence>
<evidence type="ECO:0000256" key="7">
    <source>
        <dbReference type="ARBA" id="ARBA00023242"/>
    </source>
</evidence>
<dbReference type="GO" id="GO:0008284">
    <property type="term" value="P:positive regulation of cell population proliferation"/>
    <property type="evidence" value="ECO:0007669"/>
    <property type="project" value="TreeGrafter"/>
</dbReference>
<name>A0A0A9X6X2_LYGHE</name>
<dbReference type="PANTHER" id="PTHR46745:SF1">
    <property type="entry name" value="TSC22 DOMAIN FAMILY PROTEIN 1"/>
    <property type="match status" value="1"/>
</dbReference>
<evidence type="ECO:0000313" key="11">
    <source>
        <dbReference type="EMBL" id="JAG12835.1"/>
    </source>
</evidence>
<keyword evidence="7" id="KW-0539">Nucleus</keyword>
<keyword evidence="6" id="KW-0804">Transcription</keyword>
<evidence type="ECO:0000256" key="5">
    <source>
        <dbReference type="ARBA" id="ARBA00023015"/>
    </source>
</evidence>
<evidence type="ECO:0000256" key="1">
    <source>
        <dbReference type="ARBA" id="ARBA00004123"/>
    </source>
</evidence>
<dbReference type="FunFam" id="1.20.5.490:FF:000002">
    <property type="entry name" value="TSC22 domain family, member 1"/>
    <property type="match status" value="1"/>
</dbReference>
<keyword evidence="4" id="KW-0963">Cytoplasm</keyword>
<dbReference type="EMBL" id="GBHO01030769">
    <property type="protein sequence ID" value="JAG12835.1"/>
    <property type="molecule type" value="Transcribed_RNA"/>
</dbReference>
<accession>A0A0A9X6X2</accession>
<reference evidence="11" key="1">
    <citation type="journal article" date="2014" name="PLoS ONE">
        <title>Transcriptome-Based Identification of ABC Transporters in the Western Tarnished Plant Bug Lygus hesperus.</title>
        <authorList>
            <person name="Hull J.J."/>
            <person name="Chaney K."/>
            <person name="Geib S.M."/>
            <person name="Fabrick J.A."/>
            <person name="Brent C.S."/>
            <person name="Walsh D."/>
            <person name="Lavine L.C."/>
        </authorList>
    </citation>
    <scope>NUCLEOTIDE SEQUENCE</scope>
</reference>
<dbReference type="GO" id="GO:0005634">
    <property type="term" value="C:nucleus"/>
    <property type="evidence" value="ECO:0007669"/>
    <property type="project" value="UniProtKB-SubCell"/>
</dbReference>